<evidence type="ECO:0000256" key="3">
    <source>
        <dbReference type="ARBA" id="ARBA00022679"/>
    </source>
</evidence>
<gene>
    <name evidence="5" type="primary">lacF_20</name>
    <name evidence="5" type="ORF">SDC9_55560</name>
</gene>
<dbReference type="GO" id="GO:0009401">
    <property type="term" value="P:phosphoenolpyruvate-dependent sugar phosphotransferase system"/>
    <property type="evidence" value="ECO:0007669"/>
    <property type="project" value="UniProtKB-KW"/>
</dbReference>
<dbReference type="InterPro" id="IPR036542">
    <property type="entry name" value="PTS_IIA_lac/cel_sf"/>
</dbReference>
<dbReference type="AlphaFoldDB" id="A0A644X538"/>
<protein>
    <submittedName>
        <fullName evidence="5">PTS system lactose-specific EIIA component</fullName>
    </submittedName>
</protein>
<dbReference type="EMBL" id="VSSQ01001547">
    <property type="protein sequence ID" value="MPM09244.1"/>
    <property type="molecule type" value="Genomic_DNA"/>
</dbReference>
<dbReference type="Pfam" id="PF02255">
    <property type="entry name" value="PTS_IIA"/>
    <property type="match status" value="1"/>
</dbReference>
<accession>A0A644X538</accession>
<dbReference type="PROSITE" id="PS51095">
    <property type="entry name" value="PTS_EIIA_TYPE_3"/>
    <property type="match status" value="1"/>
</dbReference>
<name>A0A644X538_9ZZZZ</name>
<evidence type="ECO:0000256" key="2">
    <source>
        <dbReference type="ARBA" id="ARBA00022597"/>
    </source>
</evidence>
<keyword evidence="2" id="KW-0762">Sugar transport</keyword>
<evidence type="ECO:0000313" key="5">
    <source>
        <dbReference type="EMBL" id="MPM09244.1"/>
    </source>
</evidence>
<dbReference type="PANTHER" id="PTHR34382">
    <property type="entry name" value="PTS SYSTEM N,N'-DIACETYLCHITOBIOSE-SPECIFIC EIIA COMPONENT"/>
    <property type="match status" value="1"/>
</dbReference>
<comment type="caution">
    <text evidence="5">The sequence shown here is derived from an EMBL/GenBank/DDBJ whole genome shotgun (WGS) entry which is preliminary data.</text>
</comment>
<dbReference type="PIRSF" id="PIRSF000699">
    <property type="entry name" value="PTS_IILac_III"/>
    <property type="match status" value="1"/>
</dbReference>
<dbReference type="GO" id="GO:0016740">
    <property type="term" value="F:transferase activity"/>
    <property type="evidence" value="ECO:0007669"/>
    <property type="project" value="UniProtKB-KW"/>
</dbReference>
<sequence length="108" mass="12302">MSELEMQILQIISAAGDSKAKAFQAFQKIQESDYEGARALLKEARDIDLEAHKAQTELIRKELSQDDGEKLPVSLLMVHAQDHYMSSQLVRDLIEKIIDVFESKEVKK</sequence>
<dbReference type="Gene3D" id="1.20.58.80">
    <property type="entry name" value="Phosphotransferase system, lactose/cellobiose-type IIA subunit"/>
    <property type="match status" value="1"/>
</dbReference>
<reference evidence="5" key="1">
    <citation type="submission" date="2019-08" db="EMBL/GenBank/DDBJ databases">
        <authorList>
            <person name="Kucharzyk K."/>
            <person name="Murdoch R.W."/>
            <person name="Higgins S."/>
            <person name="Loffler F."/>
        </authorList>
    </citation>
    <scope>NUCLEOTIDE SEQUENCE</scope>
</reference>
<evidence type="ECO:0000256" key="1">
    <source>
        <dbReference type="ARBA" id="ARBA00022448"/>
    </source>
</evidence>
<organism evidence="5">
    <name type="scientific">bioreactor metagenome</name>
    <dbReference type="NCBI Taxonomy" id="1076179"/>
    <lineage>
        <taxon>unclassified sequences</taxon>
        <taxon>metagenomes</taxon>
        <taxon>ecological metagenomes</taxon>
    </lineage>
</organism>
<dbReference type="InterPro" id="IPR003188">
    <property type="entry name" value="PTS_IIA_lac/cel"/>
</dbReference>
<evidence type="ECO:0000256" key="4">
    <source>
        <dbReference type="ARBA" id="ARBA00022683"/>
    </source>
</evidence>
<keyword evidence="1" id="KW-0813">Transport</keyword>
<dbReference type="SUPFAM" id="SSF46973">
    <property type="entry name" value="Enzyme IIa from lactose specific PTS, IIa-lac"/>
    <property type="match status" value="1"/>
</dbReference>
<dbReference type="PANTHER" id="PTHR34382:SF7">
    <property type="entry name" value="PTS SYSTEM N,N'-DIACETYLCHITOBIOSE-SPECIFIC EIIA COMPONENT"/>
    <property type="match status" value="1"/>
</dbReference>
<keyword evidence="4" id="KW-0598">Phosphotransferase system</keyword>
<keyword evidence="3" id="KW-0808">Transferase</keyword>
<proteinExistence type="predicted"/>